<feature type="compositionally biased region" description="Pro residues" evidence="1">
    <location>
        <begin position="522"/>
        <end position="558"/>
    </location>
</feature>
<feature type="compositionally biased region" description="Polar residues" evidence="1">
    <location>
        <begin position="331"/>
        <end position="340"/>
    </location>
</feature>
<feature type="region of interest" description="Disordered" evidence="1">
    <location>
        <begin position="120"/>
        <end position="139"/>
    </location>
</feature>
<dbReference type="Proteomes" id="UP000266152">
    <property type="component" value="Unassembled WGS sequence"/>
</dbReference>
<dbReference type="InterPro" id="IPR052793">
    <property type="entry name" value="EJC-associated_protein"/>
</dbReference>
<feature type="compositionally biased region" description="Low complexity" evidence="1">
    <location>
        <begin position="42"/>
        <end position="58"/>
    </location>
</feature>
<name>A0A395RXT8_FUSSP</name>
<reference evidence="2 3" key="1">
    <citation type="journal article" date="2018" name="PLoS Pathog.">
        <title>Evolution of structural diversity of trichothecenes, a family of toxins produced by plant pathogenic and entomopathogenic fungi.</title>
        <authorList>
            <person name="Proctor R.H."/>
            <person name="McCormick S.P."/>
            <person name="Kim H.S."/>
            <person name="Cardoza R.E."/>
            <person name="Stanley A.M."/>
            <person name="Lindo L."/>
            <person name="Kelly A."/>
            <person name="Brown D.W."/>
            <person name="Lee T."/>
            <person name="Vaughan M.M."/>
            <person name="Alexander N.J."/>
            <person name="Busman M."/>
            <person name="Gutierrez S."/>
        </authorList>
    </citation>
    <scope>NUCLEOTIDE SEQUENCE [LARGE SCALE GENOMIC DNA]</scope>
    <source>
        <strain evidence="2 3">NRRL 3299</strain>
    </source>
</reference>
<feature type="compositionally biased region" description="Low complexity" evidence="1">
    <location>
        <begin position="186"/>
        <end position="198"/>
    </location>
</feature>
<feature type="compositionally biased region" description="Basic and acidic residues" evidence="1">
    <location>
        <begin position="1125"/>
        <end position="1148"/>
    </location>
</feature>
<dbReference type="GO" id="GO:0003723">
    <property type="term" value="F:RNA binding"/>
    <property type="evidence" value="ECO:0007669"/>
    <property type="project" value="TreeGrafter"/>
</dbReference>
<feature type="compositionally biased region" description="Basic residues" evidence="1">
    <location>
        <begin position="751"/>
        <end position="767"/>
    </location>
</feature>
<feature type="compositionally biased region" description="Pro residues" evidence="1">
    <location>
        <begin position="171"/>
        <end position="183"/>
    </location>
</feature>
<dbReference type="GO" id="GO:0061574">
    <property type="term" value="C:ASAP complex"/>
    <property type="evidence" value="ECO:0007669"/>
    <property type="project" value="TreeGrafter"/>
</dbReference>
<feature type="compositionally biased region" description="Pro residues" evidence="1">
    <location>
        <begin position="206"/>
        <end position="217"/>
    </location>
</feature>
<feature type="compositionally biased region" description="Low complexity" evidence="1">
    <location>
        <begin position="370"/>
        <end position="379"/>
    </location>
</feature>
<feature type="region of interest" description="Disordered" evidence="1">
    <location>
        <begin position="1102"/>
        <end position="1187"/>
    </location>
</feature>
<accession>A0A395RXT8</accession>
<organism evidence="2 3">
    <name type="scientific">Fusarium sporotrichioides</name>
    <dbReference type="NCBI Taxonomy" id="5514"/>
    <lineage>
        <taxon>Eukaryota</taxon>
        <taxon>Fungi</taxon>
        <taxon>Dikarya</taxon>
        <taxon>Ascomycota</taxon>
        <taxon>Pezizomycotina</taxon>
        <taxon>Sordariomycetes</taxon>
        <taxon>Hypocreomycetidae</taxon>
        <taxon>Hypocreales</taxon>
        <taxon>Nectriaceae</taxon>
        <taxon>Fusarium</taxon>
    </lineage>
</organism>
<feature type="compositionally biased region" description="Low complexity" evidence="1">
    <location>
        <begin position="262"/>
        <end position="282"/>
    </location>
</feature>
<proteinExistence type="predicted"/>
<dbReference type="SUPFAM" id="SSF69848">
    <property type="entry name" value="LCCL domain"/>
    <property type="match status" value="1"/>
</dbReference>
<gene>
    <name evidence="2" type="ORF">FSPOR_7770</name>
</gene>
<feature type="region of interest" description="Disordered" evidence="1">
    <location>
        <begin position="41"/>
        <end position="69"/>
    </location>
</feature>
<feature type="compositionally biased region" description="Basic and acidic residues" evidence="1">
    <location>
        <begin position="403"/>
        <end position="439"/>
    </location>
</feature>
<evidence type="ECO:0000256" key="1">
    <source>
        <dbReference type="SAM" id="MobiDB-lite"/>
    </source>
</evidence>
<feature type="region of interest" description="Disordered" evidence="1">
    <location>
        <begin position="701"/>
        <end position="774"/>
    </location>
</feature>
<feature type="compositionally biased region" description="Basic and acidic residues" evidence="1">
    <location>
        <begin position="731"/>
        <end position="743"/>
    </location>
</feature>
<dbReference type="EMBL" id="PXOF01000110">
    <property type="protein sequence ID" value="RGP64834.1"/>
    <property type="molecule type" value="Genomic_DNA"/>
</dbReference>
<feature type="compositionally biased region" description="Low complexity" evidence="1">
    <location>
        <begin position="240"/>
        <end position="250"/>
    </location>
</feature>
<feature type="compositionally biased region" description="Pro residues" evidence="1">
    <location>
        <begin position="352"/>
        <end position="362"/>
    </location>
</feature>
<evidence type="ECO:0000313" key="2">
    <source>
        <dbReference type="EMBL" id="RGP64834.1"/>
    </source>
</evidence>
<dbReference type="InterPro" id="IPR013951">
    <property type="entry name" value="Rxt3"/>
</dbReference>
<comment type="caution">
    <text evidence="2">The sequence shown here is derived from an EMBL/GenBank/DDBJ whole genome shotgun (WGS) entry which is preliminary data.</text>
</comment>
<dbReference type="GO" id="GO:0071011">
    <property type="term" value="C:precatalytic spliceosome"/>
    <property type="evidence" value="ECO:0007669"/>
    <property type="project" value="TreeGrafter"/>
</dbReference>
<feature type="region of interest" description="Disordered" evidence="1">
    <location>
        <begin position="146"/>
        <end position="672"/>
    </location>
</feature>
<feature type="region of interest" description="Disordered" evidence="1">
    <location>
        <begin position="817"/>
        <end position="837"/>
    </location>
</feature>
<feature type="compositionally biased region" description="Basic residues" evidence="1">
    <location>
        <begin position="820"/>
        <end position="835"/>
    </location>
</feature>
<dbReference type="STRING" id="5514.A0A395RXT8"/>
<dbReference type="Gene3D" id="2.170.130.20">
    <property type="entry name" value="LCCL-like domain"/>
    <property type="match status" value="1"/>
</dbReference>
<dbReference type="GO" id="GO:0008380">
    <property type="term" value="P:RNA splicing"/>
    <property type="evidence" value="ECO:0007669"/>
    <property type="project" value="TreeGrafter"/>
</dbReference>
<dbReference type="InterPro" id="IPR036609">
    <property type="entry name" value="LCCL_sf"/>
</dbReference>
<dbReference type="Pfam" id="PF08642">
    <property type="entry name" value="Rxt3"/>
    <property type="match status" value="1"/>
</dbReference>
<feature type="compositionally biased region" description="Basic and acidic residues" evidence="1">
    <location>
        <begin position="305"/>
        <end position="314"/>
    </location>
</feature>
<dbReference type="PANTHER" id="PTHR46589:SF1">
    <property type="entry name" value="APOPTOTIC CHROMATIN CONDENSATION INDUCER IN THE NUCLEUS"/>
    <property type="match status" value="1"/>
</dbReference>
<protein>
    <submittedName>
        <fullName evidence="2">Transcriptional regulatory rxt3</fullName>
    </submittedName>
</protein>
<evidence type="ECO:0000313" key="3">
    <source>
        <dbReference type="Proteomes" id="UP000266152"/>
    </source>
</evidence>
<feature type="compositionally biased region" description="Basic and acidic residues" evidence="1">
    <location>
        <begin position="470"/>
        <end position="500"/>
    </location>
</feature>
<dbReference type="AlphaFoldDB" id="A0A395RXT8"/>
<dbReference type="PANTHER" id="PTHR46589">
    <property type="entry name" value="APOPTOTIC CHROMATIN CONDENSATION INDUCER IN THE NUCLEUS"/>
    <property type="match status" value="1"/>
</dbReference>
<keyword evidence="3" id="KW-1185">Reference proteome</keyword>
<sequence>MDPRHPSKLPLSVPVPVPVPVPATNNTTIITVSVSPFPPAPATAAEASPTTTAWTSPTTSPPPTTVDRLPIDIPFSRSATTPVFINWGSNTHTHRHTHSRTPSYDIARAESHPHLQNFTSHQNPAYAAPTLPQRRSSDTNFYSQPARRISHDLNTARSIIPQIPRTFNREMPPPTSPPQPGAKPPQQSQNQNQNQNQQPHNMMGYGPPPPRAPPVAVGPPMSFPSGRELPALGSIARTGSSNSSMSISSMLGGPPPALRESQPPQSHFPPHSAAPGSGPGFATAVHASPRMHSAASDYPPFRRPHTPDHQRPYEPRNSPPGHYTPEVPRYSTPSTYSRHPSGSADHAREPGRLPPGPPPRPSSQPKAYQGMPRPMEMGRPPGPEEAYGRRDEMGRPPPGMEYNPERVGLRPNPYEDRYRAERERMGEVEQRERERRERAYSGSDSGRHSIHPGDYGHREPPRNPLPYGRPPDRDPRERDPRDPQGRDPRDIRERDPRDGQWGRMGADPSYRAPMDHQRPHPDYPPSATPYPPHGVVYPGPPPDRYPPSSHPMPGPPGQNMPNGPAPYDSPDRARMSLMHAQQQQQQPPHRRPEEGGPPPPTIAYNGAPGPGQLESPRHRNSDDASAPNGQRNLLAIQEMNRKGRISPLPQAVQGAQLQQPGPTGEPGIKSEFGRMFAGIGNGVMGVSSPITSAAMPFTTASLAKREDPENVTPDSGPEAGSKGTKGRRRKLKDDEGKGDDESSGRVTPANRAKRPKTHQHQHHHHHQYVGLPFPRDFTDYHSHAHHHHHHPADAAPLSGVVPFKNFKAGAPTNDKGLPVPHHHHPPRPMHQHQHPPVKQPVPNTPPIIPPKVKTIVKSKAILDSVADRPRHHLGDFIYEPGLKAGRLVPNYPTHRAFASNPKPLPWELIKNKENCLLTVKVARVHLSPASREEITSRGYLWGTDVYTDDSDVVAACIHSGWIKGEWAEDVDNSILDIDQGPGDKRRKKPAASTVDLDSEGLITAPPTSGPMPIPARRDLHVNILILPRLVKYGASTRHGITSREFGGDYGHRHAVHDGISYMIKSVRWVENGAQPQARLRGQARRDRIRKAMREVKKSLNVNGMEAIQEKESNGKLQGGISATWRKKDPEQVEPKTQEQDVVEGDKENGQPTTHDTEANEEENTEQTKDVEMDDAVEAPTAEAKTDS</sequence>